<organism evidence="11 12">
    <name type="scientific">Actinomadura fulvescens</name>
    <dbReference type="NCBI Taxonomy" id="46160"/>
    <lineage>
        <taxon>Bacteria</taxon>
        <taxon>Bacillati</taxon>
        <taxon>Actinomycetota</taxon>
        <taxon>Actinomycetes</taxon>
        <taxon>Streptosporangiales</taxon>
        <taxon>Thermomonosporaceae</taxon>
        <taxon>Actinomadura</taxon>
    </lineage>
</organism>
<keyword evidence="6 11" id="KW-0418">Kinase</keyword>
<evidence type="ECO:0000256" key="6">
    <source>
        <dbReference type="ARBA" id="ARBA00022777"/>
    </source>
</evidence>
<evidence type="ECO:0000256" key="1">
    <source>
        <dbReference type="ARBA" id="ARBA00000085"/>
    </source>
</evidence>
<dbReference type="Pfam" id="PF07730">
    <property type="entry name" value="HisKA_3"/>
    <property type="match status" value="1"/>
</dbReference>
<dbReference type="PANTHER" id="PTHR24421">
    <property type="entry name" value="NITRATE/NITRITE SENSOR PROTEIN NARX-RELATED"/>
    <property type="match status" value="1"/>
</dbReference>
<dbReference type="GO" id="GO:0016301">
    <property type="term" value="F:kinase activity"/>
    <property type="evidence" value="ECO:0007669"/>
    <property type="project" value="UniProtKB-KW"/>
</dbReference>
<dbReference type="Gene3D" id="3.30.565.10">
    <property type="entry name" value="Histidine kinase-like ATPase, C-terminal domain"/>
    <property type="match status" value="1"/>
</dbReference>
<sequence>MRPWTSAGIVVLAVLLAVPPGLGLLLNTGRAPAEGVSLLLVGLMSGGGFVGAGLLAWRSRPADPTGRLVVAIGMLLLLSGLQYLGGRLALVVGNVFGVATLAVLAHLVLVAPEGIARTRMGRILVVLAYVVHALVLLVWLQFGRTDEGECVCVTVVPLREGRTLLMAGAVALWAYALVLASTLVRRWLSGVPGPRRHLFAPVMYGGVPAILVMGAREGLFMAPGGPHEPAEGLLGTAALFLMVLWPLGLIAGSVRARLDQAAVGGLAARLGPSVPPRSLEGALGVVLHDPSLRLIYGTKEFVDGAGRPARLPLPGSGQMVTRLETGAGPAAALVHDAALAAEPELVRSAAAVARLAIENAHMRAELAGQLAEVHASRARIVAAADAERRRIERNLHDGAQQRLVGLAFVLGRIRSRAGPELAADVDEASAELRAVIDEVRELARGLHPPILREAGLEAALVSLADRSPVPLTVRSAVDGRIFESVEQAAYFVAAEAVANALKHAAAARITIDVTARDGLLWLAVTDDGHGGADPARGTGLLGLTDRAAALGGRITIESPPGEGTRVTVELPLTTRDWAP</sequence>
<dbReference type="Pfam" id="PF02518">
    <property type="entry name" value="HATPase_c"/>
    <property type="match status" value="1"/>
</dbReference>
<keyword evidence="4" id="KW-0808">Transferase</keyword>
<keyword evidence="9" id="KW-1133">Transmembrane helix</keyword>
<proteinExistence type="predicted"/>
<dbReference type="InterPro" id="IPR011712">
    <property type="entry name" value="Sig_transdc_His_kin_sub3_dim/P"/>
</dbReference>
<evidence type="ECO:0000313" key="11">
    <source>
        <dbReference type="EMBL" id="GAA2605586.1"/>
    </source>
</evidence>
<keyword evidence="9" id="KW-0812">Transmembrane</keyword>
<keyword evidence="3" id="KW-0597">Phosphoprotein</keyword>
<evidence type="ECO:0000256" key="3">
    <source>
        <dbReference type="ARBA" id="ARBA00022553"/>
    </source>
</evidence>
<feature type="domain" description="Histidine kinase/HSP90-like ATPase" evidence="10">
    <location>
        <begin position="484"/>
        <end position="574"/>
    </location>
</feature>
<evidence type="ECO:0000256" key="4">
    <source>
        <dbReference type="ARBA" id="ARBA00022679"/>
    </source>
</evidence>
<dbReference type="SMART" id="SM00387">
    <property type="entry name" value="HATPase_c"/>
    <property type="match status" value="1"/>
</dbReference>
<feature type="transmembrane region" description="Helical" evidence="9">
    <location>
        <begin position="35"/>
        <end position="56"/>
    </location>
</feature>
<evidence type="ECO:0000256" key="5">
    <source>
        <dbReference type="ARBA" id="ARBA00022741"/>
    </source>
</evidence>
<keyword evidence="5" id="KW-0547">Nucleotide-binding</keyword>
<dbReference type="PANTHER" id="PTHR24421:SF10">
    <property type="entry name" value="NITRATE_NITRITE SENSOR PROTEIN NARQ"/>
    <property type="match status" value="1"/>
</dbReference>
<dbReference type="EC" id="2.7.13.3" evidence="2"/>
<dbReference type="InterPro" id="IPR036890">
    <property type="entry name" value="HATPase_C_sf"/>
</dbReference>
<keyword evidence="7" id="KW-0067">ATP-binding</keyword>
<evidence type="ECO:0000259" key="10">
    <source>
        <dbReference type="SMART" id="SM00387"/>
    </source>
</evidence>
<dbReference type="SUPFAM" id="SSF55874">
    <property type="entry name" value="ATPase domain of HSP90 chaperone/DNA topoisomerase II/histidine kinase"/>
    <property type="match status" value="1"/>
</dbReference>
<feature type="transmembrane region" description="Helical" evidence="9">
    <location>
        <begin position="123"/>
        <end position="142"/>
    </location>
</feature>
<comment type="catalytic activity">
    <reaction evidence="1">
        <text>ATP + protein L-histidine = ADP + protein N-phospho-L-histidine.</text>
        <dbReference type="EC" id="2.7.13.3"/>
    </reaction>
</comment>
<evidence type="ECO:0000256" key="7">
    <source>
        <dbReference type="ARBA" id="ARBA00022840"/>
    </source>
</evidence>
<gene>
    <name evidence="11" type="ORF">GCM10010411_44700</name>
</gene>
<dbReference type="EMBL" id="BAAATD010000005">
    <property type="protein sequence ID" value="GAA2605586.1"/>
    <property type="molecule type" value="Genomic_DNA"/>
</dbReference>
<dbReference type="Proteomes" id="UP001501509">
    <property type="component" value="Unassembled WGS sequence"/>
</dbReference>
<feature type="transmembrane region" description="Helical" evidence="9">
    <location>
        <begin position="91"/>
        <end position="111"/>
    </location>
</feature>
<comment type="caution">
    <text evidence="11">The sequence shown here is derived from an EMBL/GenBank/DDBJ whole genome shotgun (WGS) entry which is preliminary data.</text>
</comment>
<keyword evidence="12" id="KW-1185">Reference proteome</keyword>
<feature type="transmembrane region" description="Helical" evidence="9">
    <location>
        <begin position="196"/>
        <end position="213"/>
    </location>
</feature>
<keyword evidence="9" id="KW-0472">Membrane</keyword>
<dbReference type="InterPro" id="IPR003594">
    <property type="entry name" value="HATPase_dom"/>
</dbReference>
<dbReference type="InterPro" id="IPR050482">
    <property type="entry name" value="Sensor_HK_TwoCompSys"/>
</dbReference>
<reference evidence="12" key="1">
    <citation type="journal article" date="2019" name="Int. J. Syst. Evol. Microbiol.">
        <title>The Global Catalogue of Microorganisms (GCM) 10K type strain sequencing project: providing services to taxonomists for standard genome sequencing and annotation.</title>
        <authorList>
            <consortium name="The Broad Institute Genomics Platform"/>
            <consortium name="The Broad Institute Genome Sequencing Center for Infectious Disease"/>
            <person name="Wu L."/>
            <person name="Ma J."/>
        </authorList>
    </citation>
    <scope>NUCLEOTIDE SEQUENCE [LARGE SCALE GENOMIC DNA]</scope>
    <source>
        <strain evidence="12">JCM 6833</strain>
    </source>
</reference>
<feature type="transmembrane region" description="Helical" evidence="9">
    <location>
        <begin position="233"/>
        <end position="251"/>
    </location>
</feature>
<evidence type="ECO:0000256" key="9">
    <source>
        <dbReference type="SAM" id="Phobius"/>
    </source>
</evidence>
<evidence type="ECO:0000256" key="2">
    <source>
        <dbReference type="ARBA" id="ARBA00012438"/>
    </source>
</evidence>
<dbReference type="Gene3D" id="1.20.5.1930">
    <property type="match status" value="1"/>
</dbReference>
<name>A0ABP6C9A0_9ACTN</name>
<dbReference type="CDD" id="cd16917">
    <property type="entry name" value="HATPase_UhpB-NarQ-NarX-like"/>
    <property type="match status" value="1"/>
</dbReference>
<dbReference type="RefSeq" id="WP_344543694.1">
    <property type="nucleotide sequence ID" value="NZ_BAAATD010000005.1"/>
</dbReference>
<accession>A0ABP6C9A0</accession>
<evidence type="ECO:0000256" key="8">
    <source>
        <dbReference type="ARBA" id="ARBA00023012"/>
    </source>
</evidence>
<feature type="transmembrane region" description="Helical" evidence="9">
    <location>
        <begin position="162"/>
        <end position="184"/>
    </location>
</feature>
<evidence type="ECO:0000313" key="12">
    <source>
        <dbReference type="Proteomes" id="UP001501509"/>
    </source>
</evidence>
<feature type="transmembrane region" description="Helical" evidence="9">
    <location>
        <begin position="68"/>
        <end position="85"/>
    </location>
</feature>
<protein>
    <recommendedName>
        <fullName evidence="2">histidine kinase</fullName>
        <ecNumber evidence="2">2.7.13.3</ecNumber>
    </recommendedName>
</protein>
<keyword evidence="8" id="KW-0902">Two-component regulatory system</keyword>